<evidence type="ECO:0008006" key="7">
    <source>
        <dbReference type="Google" id="ProtNLM"/>
    </source>
</evidence>
<dbReference type="GO" id="GO:0005085">
    <property type="term" value="F:guanyl-nucleotide exchange factor activity"/>
    <property type="evidence" value="ECO:0007669"/>
    <property type="project" value="UniProtKB-KW"/>
</dbReference>
<dbReference type="InterPro" id="IPR019318">
    <property type="entry name" value="Gua_nucleotide_exch_fac_Ric8"/>
</dbReference>
<evidence type="ECO:0000313" key="5">
    <source>
        <dbReference type="EMBL" id="TKA26856.1"/>
    </source>
</evidence>
<dbReference type="Pfam" id="PF10165">
    <property type="entry name" value="Ric8"/>
    <property type="match status" value="1"/>
</dbReference>
<dbReference type="GO" id="GO:0005737">
    <property type="term" value="C:cytoplasm"/>
    <property type="evidence" value="ECO:0007669"/>
    <property type="project" value="TreeGrafter"/>
</dbReference>
<evidence type="ECO:0000256" key="4">
    <source>
        <dbReference type="SAM" id="MobiDB-lite"/>
    </source>
</evidence>
<feature type="region of interest" description="Disordered" evidence="4">
    <location>
        <begin position="413"/>
        <end position="455"/>
    </location>
</feature>
<evidence type="ECO:0000313" key="6">
    <source>
        <dbReference type="Proteomes" id="UP000308549"/>
    </source>
</evidence>
<gene>
    <name evidence="5" type="ORF">B0A50_04302</name>
</gene>
<comment type="caution">
    <text evidence="5">The sequence shown here is derived from an EMBL/GenBank/DDBJ whole genome shotgun (WGS) entry which is preliminary data.</text>
</comment>
<feature type="compositionally biased region" description="Polar residues" evidence="4">
    <location>
        <begin position="430"/>
        <end position="448"/>
    </location>
</feature>
<dbReference type="GO" id="GO:0001965">
    <property type="term" value="F:G-protein alpha-subunit binding"/>
    <property type="evidence" value="ECO:0007669"/>
    <property type="project" value="TreeGrafter"/>
</dbReference>
<dbReference type="GO" id="GO:0007186">
    <property type="term" value="P:G protein-coupled receptor signaling pathway"/>
    <property type="evidence" value="ECO:0007669"/>
    <property type="project" value="TreeGrafter"/>
</dbReference>
<dbReference type="EMBL" id="NAJL01000026">
    <property type="protein sequence ID" value="TKA26856.1"/>
    <property type="molecule type" value="Genomic_DNA"/>
</dbReference>
<comment type="similarity">
    <text evidence="1">Belongs to the synembryn family.</text>
</comment>
<evidence type="ECO:0000256" key="2">
    <source>
        <dbReference type="ARBA" id="ARBA00022658"/>
    </source>
</evidence>
<sequence length="493" mass="54472">MSTSTNAPAGRSARSGSLKASQTERQGPGTAEVDRLLLELEQNLESVRISLKQQEALLERVKVLGRDLNTAGPIFSKKGISTLSQYGLDKPSTGTSKEALRCLANAFLLNESSRQIFVDLGYASKAADRLKIDDRDNQFLISRILFLLTYNTKVDFDGMVENHELASSINQHVAYHAKHFSTSGRRPSASPPMEDVSMIETLKLMFNITYYYPDLTTRFTPSIEPLVSLVMHHPLPTPPLQPPISYILNALLNMDLKSAEKKTPLGPNAESSPLFPYTNPEQVLDRLISILDNAIRSTLESELDQAAAPLCTLLRRAYELASPQVQSWMRWTLLPREQDRDKPLGQGETISARLLRLSCSPHLPTLRENISSLLFELSDKDANKFVKNIGYGFASGFLMSHNIEVPSSAAEAGSLASDGDASSGADVNPVTGQRLSAESSENLSSTEMTQEEKEREAERLFVLFERLKATGVVDIKNPVQEAVDEGRFEELSD</sequence>
<protein>
    <recommendedName>
        <fullName evidence="7">Guanine nucleotide exchange factor</fullName>
    </recommendedName>
</protein>
<name>A0A4U0TXW8_9PEZI</name>
<proteinExistence type="inferred from homology"/>
<dbReference type="AlphaFoldDB" id="A0A4U0TXW8"/>
<keyword evidence="2" id="KW-0344">Guanine-nucleotide releasing factor</keyword>
<keyword evidence="3" id="KW-0143">Chaperone</keyword>
<dbReference type="PANTHER" id="PTHR12425">
    <property type="entry name" value="SYNEMBRYN"/>
    <property type="match status" value="1"/>
</dbReference>
<evidence type="ECO:0000256" key="1">
    <source>
        <dbReference type="ARBA" id="ARBA00009049"/>
    </source>
</evidence>
<dbReference type="OrthoDB" id="5585685at2759"/>
<organism evidence="5 6">
    <name type="scientific">Salinomyces thailandicus</name>
    <dbReference type="NCBI Taxonomy" id="706561"/>
    <lineage>
        <taxon>Eukaryota</taxon>
        <taxon>Fungi</taxon>
        <taxon>Dikarya</taxon>
        <taxon>Ascomycota</taxon>
        <taxon>Pezizomycotina</taxon>
        <taxon>Dothideomycetes</taxon>
        <taxon>Dothideomycetidae</taxon>
        <taxon>Mycosphaerellales</taxon>
        <taxon>Teratosphaeriaceae</taxon>
        <taxon>Salinomyces</taxon>
    </lineage>
</organism>
<reference evidence="5 6" key="1">
    <citation type="submission" date="2017-03" db="EMBL/GenBank/DDBJ databases">
        <title>Genomes of endolithic fungi from Antarctica.</title>
        <authorList>
            <person name="Coleine C."/>
            <person name="Masonjones S."/>
            <person name="Stajich J.E."/>
        </authorList>
    </citation>
    <scope>NUCLEOTIDE SEQUENCE [LARGE SCALE GENOMIC DNA]</scope>
    <source>
        <strain evidence="5 6">CCFEE 6315</strain>
    </source>
</reference>
<dbReference type="SUPFAM" id="SSF48371">
    <property type="entry name" value="ARM repeat"/>
    <property type="match status" value="1"/>
</dbReference>
<accession>A0A4U0TXW8</accession>
<feature type="region of interest" description="Disordered" evidence="4">
    <location>
        <begin position="1"/>
        <end position="29"/>
    </location>
</feature>
<feature type="compositionally biased region" description="Polar residues" evidence="4">
    <location>
        <begin position="14"/>
        <end position="25"/>
    </location>
</feature>
<dbReference type="Proteomes" id="UP000308549">
    <property type="component" value="Unassembled WGS sequence"/>
</dbReference>
<evidence type="ECO:0000256" key="3">
    <source>
        <dbReference type="ARBA" id="ARBA00023186"/>
    </source>
</evidence>
<dbReference type="InterPro" id="IPR016024">
    <property type="entry name" value="ARM-type_fold"/>
</dbReference>
<keyword evidence="6" id="KW-1185">Reference proteome</keyword>
<feature type="compositionally biased region" description="Low complexity" evidence="4">
    <location>
        <begin position="413"/>
        <end position="426"/>
    </location>
</feature>
<dbReference type="PANTHER" id="PTHR12425:SF5">
    <property type="entry name" value="SYNEMBRYN"/>
    <property type="match status" value="1"/>
</dbReference>